<name>A0A8B9MZZ8_9AVES</name>
<proteinExistence type="predicted"/>
<dbReference type="Proteomes" id="UP000694541">
    <property type="component" value="Unplaced"/>
</dbReference>
<feature type="region of interest" description="Disordered" evidence="1">
    <location>
        <begin position="80"/>
        <end position="99"/>
    </location>
</feature>
<evidence type="ECO:0000313" key="4">
    <source>
        <dbReference type="Proteomes" id="UP000694541"/>
    </source>
</evidence>
<feature type="chain" id="PRO_5034244452" description="Secreted protein" evidence="2">
    <location>
        <begin position="22"/>
        <end position="123"/>
    </location>
</feature>
<evidence type="ECO:0000313" key="3">
    <source>
        <dbReference type="Ensembl" id="ENSANIP00000015191.1"/>
    </source>
</evidence>
<reference evidence="3" key="1">
    <citation type="submission" date="2025-08" db="UniProtKB">
        <authorList>
            <consortium name="Ensembl"/>
        </authorList>
    </citation>
    <scope>IDENTIFICATION</scope>
</reference>
<organism evidence="3 4">
    <name type="scientific">Accipiter nisus</name>
    <name type="common">Eurasian sparrowhawk</name>
    <dbReference type="NCBI Taxonomy" id="211598"/>
    <lineage>
        <taxon>Eukaryota</taxon>
        <taxon>Metazoa</taxon>
        <taxon>Chordata</taxon>
        <taxon>Craniata</taxon>
        <taxon>Vertebrata</taxon>
        <taxon>Euteleostomi</taxon>
        <taxon>Archelosauria</taxon>
        <taxon>Archosauria</taxon>
        <taxon>Dinosauria</taxon>
        <taxon>Saurischia</taxon>
        <taxon>Theropoda</taxon>
        <taxon>Coelurosauria</taxon>
        <taxon>Aves</taxon>
        <taxon>Neognathae</taxon>
        <taxon>Neoaves</taxon>
        <taxon>Telluraves</taxon>
        <taxon>Accipitrimorphae</taxon>
        <taxon>Accipitriformes</taxon>
        <taxon>Accipitridae</taxon>
        <taxon>Accipitrinae</taxon>
        <taxon>Accipiter</taxon>
    </lineage>
</organism>
<dbReference type="Ensembl" id="ENSANIT00000015719.1">
    <property type="protein sequence ID" value="ENSANIP00000015191.1"/>
    <property type="gene ID" value="ENSANIG00000010354.1"/>
</dbReference>
<dbReference type="AlphaFoldDB" id="A0A8B9MZZ8"/>
<evidence type="ECO:0008006" key="5">
    <source>
        <dbReference type="Google" id="ProtNLM"/>
    </source>
</evidence>
<accession>A0A8B9MZZ8</accession>
<feature type="signal peptide" evidence="2">
    <location>
        <begin position="1"/>
        <end position="21"/>
    </location>
</feature>
<sequence>MQSRSPLALIMLLLRGPNGWCASRAVAVGCLWYSRHCALALYPLPAGEVGHFFLFQKLIHRACAASSGYVTPDEPPSWSVSAIPGHSGQQGSGVTPGGHPRETQEVLRIVLVHTVITGQERLS</sequence>
<protein>
    <recommendedName>
        <fullName evidence="5">Secreted protein</fullName>
    </recommendedName>
</protein>
<evidence type="ECO:0000256" key="1">
    <source>
        <dbReference type="SAM" id="MobiDB-lite"/>
    </source>
</evidence>
<reference evidence="3" key="2">
    <citation type="submission" date="2025-09" db="UniProtKB">
        <authorList>
            <consortium name="Ensembl"/>
        </authorList>
    </citation>
    <scope>IDENTIFICATION</scope>
</reference>
<keyword evidence="4" id="KW-1185">Reference proteome</keyword>
<keyword evidence="2" id="KW-0732">Signal</keyword>
<evidence type="ECO:0000256" key="2">
    <source>
        <dbReference type="SAM" id="SignalP"/>
    </source>
</evidence>